<protein>
    <submittedName>
        <fullName evidence="2">Glutathione S-transferase</fullName>
    </submittedName>
</protein>
<dbReference type="Gene3D" id="3.40.30.110">
    <property type="match status" value="2"/>
</dbReference>
<evidence type="ECO:0000259" key="1">
    <source>
        <dbReference type="PROSITE" id="PS50404"/>
    </source>
</evidence>
<dbReference type="InterPro" id="IPR004045">
    <property type="entry name" value="Glutathione_S-Trfase_N"/>
</dbReference>
<keyword evidence="2" id="KW-0808">Transferase</keyword>
<accession>A0A839ZWN0</accession>
<keyword evidence="3" id="KW-1185">Reference proteome</keyword>
<dbReference type="Pfam" id="PF13417">
    <property type="entry name" value="GST_N_3"/>
    <property type="match status" value="1"/>
</dbReference>
<dbReference type="GO" id="GO:0016740">
    <property type="term" value="F:transferase activity"/>
    <property type="evidence" value="ECO:0007669"/>
    <property type="project" value="UniProtKB-KW"/>
</dbReference>
<dbReference type="Pfam" id="PF13410">
    <property type="entry name" value="GST_C_2"/>
    <property type="match status" value="1"/>
</dbReference>
<dbReference type="InterPro" id="IPR036249">
    <property type="entry name" value="Thioredoxin-like_sf"/>
</dbReference>
<dbReference type="EMBL" id="JACIDK010000002">
    <property type="protein sequence ID" value="MBB3890726.1"/>
    <property type="molecule type" value="Genomic_DNA"/>
</dbReference>
<dbReference type="SUPFAM" id="SSF47616">
    <property type="entry name" value="GST C-terminal domain-like"/>
    <property type="match status" value="1"/>
</dbReference>
<dbReference type="RefSeq" id="WP_183771081.1">
    <property type="nucleotide sequence ID" value="NZ_JACIDK010000002.1"/>
</dbReference>
<dbReference type="InterPro" id="IPR036282">
    <property type="entry name" value="Glutathione-S-Trfase_C_sf"/>
</dbReference>
<proteinExistence type="predicted"/>
<dbReference type="CDD" id="cd00570">
    <property type="entry name" value="GST_N_family"/>
    <property type="match status" value="1"/>
</dbReference>
<dbReference type="CDD" id="cd00299">
    <property type="entry name" value="GST_C_family"/>
    <property type="match status" value="1"/>
</dbReference>
<dbReference type="Proteomes" id="UP000530564">
    <property type="component" value="Unassembled WGS sequence"/>
</dbReference>
<evidence type="ECO:0000313" key="2">
    <source>
        <dbReference type="EMBL" id="MBB3890726.1"/>
    </source>
</evidence>
<dbReference type="PROSITE" id="PS50404">
    <property type="entry name" value="GST_NTER"/>
    <property type="match status" value="1"/>
</dbReference>
<dbReference type="SUPFAM" id="SSF52833">
    <property type="entry name" value="Thioredoxin-like"/>
    <property type="match status" value="1"/>
</dbReference>
<sequence>MSGLILHHYDTSPFSEKVRLMMGLKGLAWDSVQAPVIMPKPELTPLTGGYRRIPVLQIGADVYCDTQVILAELEARAPGPRAASGADWAVNFWADRPFFGITVPIIFGALGEATTPEFIADREKLSGRPFNVAAMQAAAPLMVPQWRAQAAWIEEGLSETDWLAGDAPGLADIAAYMNIWFLARNLPAMADELLAGLERTQAWRKRVAAIGHGTRREISGAEALAAAREAEPGLVPEHDSHDPLGLRPGDFITVAADDYGRDPIAGTLAALTRSRIVLSRQTPDLGRTQVHFPRAGYVVGKA</sequence>
<feature type="domain" description="GST N-terminal" evidence="1">
    <location>
        <begin position="2"/>
        <end position="81"/>
    </location>
</feature>
<evidence type="ECO:0000313" key="3">
    <source>
        <dbReference type="Proteomes" id="UP000530564"/>
    </source>
</evidence>
<gene>
    <name evidence="2" type="ORF">GGQ61_001443</name>
</gene>
<dbReference type="AlphaFoldDB" id="A0A839ZWN0"/>
<name>A0A839ZWN0_9CAUL</name>
<comment type="caution">
    <text evidence="2">The sequence shown here is derived from an EMBL/GenBank/DDBJ whole genome shotgun (WGS) entry which is preliminary data.</text>
</comment>
<reference evidence="2 3" key="1">
    <citation type="submission" date="2020-08" db="EMBL/GenBank/DDBJ databases">
        <title>Genomic Encyclopedia of Type Strains, Phase IV (KMG-IV): sequencing the most valuable type-strain genomes for metagenomic binning, comparative biology and taxonomic classification.</title>
        <authorList>
            <person name="Goeker M."/>
        </authorList>
    </citation>
    <scope>NUCLEOTIDE SEQUENCE [LARGE SCALE GENOMIC DNA]</scope>
    <source>
        <strain evidence="2 3">DSM 21793</strain>
    </source>
</reference>
<organism evidence="2 3">
    <name type="scientific">Phenylobacterium haematophilum</name>
    <dbReference type="NCBI Taxonomy" id="98513"/>
    <lineage>
        <taxon>Bacteria</taxon>
        <taxon>Pseudomonadati</taxon>
        <taxon>Pseudomonadota</taxon>
        <taxon>Alphaproteobacteria</taxon>
        <taxon>Caulobacterales</taxon>
        <taxon>Caulobacteraceae</taxon>
        <taxon>Phenylobacterium</taxon>
    </lineage>
</organism>